<protein>
    <recommendedName>
        <fullName evidence="10">Sister chromatid cohesion protein</fullName>
    </recommendedName>
</protein>
<dbReference type="InterPro" id="IPR016024">
    <property type="entry name" value="ARM-type_fold"/>
</dbReference>
<evidence type="ECO:0000256" key="9">
    <source>
        <dbReference type="PROSITE-ProRule" id="PRU00146"/>
    </source>
</evidence>
<evidence type="ECO:0000313" key="14">
    <source>
        <dbReference type="Proteomes" id="UP000241769"/>
    </source>
</evidence>
<organism evidence="13 14">
    <name type="scientific">Planoprotostelium fungivorum</name>
    <dbReference type="NCBI Taxonomy" id="1890364"/>
    <lineage>
        <taxon>Eukaryota</taxon>
        <taxon>Amoebozoa</taxon>
        <taxon>Evosea</taxon>
        <taxon>Variosea</taxon>
        <taxon>Cavosteliida</taxon>
        <taxon>Cavosteliaceae</taxon>
        <taxon>Planoprotostelium</taxon>
    </lineage>
</organism>
<evidence type="ECO:0000256" key="1">
    <source>
        <dbReference type="ARBA" id="ARBA00004123"/>
    </source>
</evidence>
<dbReference type="GO" id="GO:0061775">
    <property type="term" value="F:cohesin loader activity"/>
    <property type="evidence" value="ECO:0007669"/>
    <property type="project" value="InterPro"/>
</dbReference>
<comment type="caution">
    <text evidence="13">The sequence shown here is derived from an EMBL/GenBank/DDBJ whole genome shotgun (WGS) entry which is preliminary data.</text>
</comment>
<evidence type="ECO:0000256" key="11">
    <source>
        <dbReference type="SAM" id="MobiDB-lite"/>
    </source>
</evidence>
<dbReference type="GO" id="GO:0140588">
    <property type="term" value="P:chromatin looping"/>
    <property type="evidence" value="ECO:0007669"/>
    <property type="project" value="InterPro"/>
</dbReference>
<dbReference type="GO" id="GO:0034087">
    <property type="term" value="P:establishment of mitotic sister chromatid cohesion"/>
    <property type="evidence" value="ECO:0007669"/>
    <property type="project" value="TreeGrafter"/>
</dbReference>
<feature type="region of interest" description="Disordered" evidence="11">
    <location>
        <begin position="1526"/>
        <end position="1586"/>
    </location>
</feature>
<feature type="compositionally biased region" description="Basic and acidic residues" evidence="11">
    <location>
        <begin position="1741"/>
        <end position="1751"/>
    </location>
</feature>
<feature type="compositionally biased region" description="Basic residues" evidence="11">
    <location>
        <begin position="1551"/>
        <end position="1565"/>
    </location>
</feature>
<evidence type="ECO:0000256" key="5">
    <source>
        <dbReference type="ARBA" id="ARBA00022771"/>
    </source>
</evidence>
<dbReference type="GO" id="GO:0090694">
    <property type="term" value="C:Scc2-Scc4 cohesin loading complex"/>
    <property type="evidence" value="ECO:0007669"/>
    <property type="project" value="TreeGrafter"/>
</dbReference>
<sequence length="1751" mass="200146">MEGHPHFNPVHLQQFIELTDAQNHNQQMPPYQMQQQYQLMQQQYQNHLYQQNQQLHRQEMEAQRQMEYQMLQQQQRQYQMQQWPQYAQYQQQYRPQMPEPQLAQFQNRVRNPSIISFTDTKKVLAPREPTNVFRTNQMEYPPQKMSNTMPPHMNQIKMPNPALIVQQVVPPVHQTEEERLQSMIEKYTEFLSQEEGDQKENHPYGFEGRTHDVLQKLSVEINKMKAMKTIQKLSTETLTSLVEALHAKIKAKSESIIDFEREKETHFGPISALEASLIALNISVTPNISRTVFSEEVLDTILDTARFQLEKNIYKQCDPTYGLEEGEGEKKKAKKKGKYPLLMFHTLEKFCELLEKLNEFMTDRTMTDNVVLHITNITLPTFFVEGTGSLLLPSLTVVRSIFSKYVSHRVMILEEIFNSMTVLPKSKRQRQYELSDDSHTVQMLTALVIQLIQSCTGMDRSKENNYSGAVSCANAFVTYFIKQCTLKNAEADYKQILESFVGDVKSLLNLPEWPAAELFLQILCSSLSGILAKQDSPALRPLALELLGGILTKMKSECNQIGEEKVLDESVMEEPEEKEEEIKDEKEEEIKDEKEEEIKDEKVVVSGASGIEDDRCLCGRGDDGSLMIDCDKCHNWFHAACVGIPDIDQVPSVWNCPSCRVVDKKEVIKDEELARRDVILRYLAAHSKKDGSNIFSRQFFISQWLDQDDSCGASLDTLQGRKDYYSRNWKVEGRPSIVPRKEEVMEIIRRAAMKRPLFKNVDNIMKQLLAAMSESQANIRSKAIKSMTATIEVDPTLLGDEGVQKAMHARFSDPSISVRDSIVDLVGRFISTNPEYVPQYYTMIAERILDVGISVRKRVIKILCDLCLRDPCGPIVSEICCKLVASLNDEENIKEVITKSLQELWFSDKRNADVRYRVLLIMDVVRSTTNHEWLEQLLNAMYARDKNFSVTCQKMCDAMVEICVSIEEKQIVHDKLKASVVTGFTTLALFCAVDPRVMLNHINILHSHLNNPANTKEEATVILHAANMLGQVVPLSDDLQCEQVIQIVSDLKDALSSHGTMVLQSCAKSLCSISTASPDFIGVMEETYVKYYTLGQSQSRDPPSAQMPVIMRAILVLSLVCRHFDYESISSEKIQSVIKADKTPVEAALHMFSSFSKWNSHDLRGSAYQGICQLLIRKPSLLAQPLSQGLVTKGFSSNEAKIKYQLVKCFADLLTEEDKRIKSLSHTENTRGGLDHGMVQPFLPEILKSLYDKAPTVRQAALQTATLICRHGLSNPTDIIPCTIALCTDRSQGTTTKAMALLTFIAEKHSNFLQLRFCDGLRESYEFQKKSYPSAFINSTGTGQAEPFMSPVYQLFKPKSKYHVLQSVLRNFEDENKDKLPYLKYVTETLATLPYATEDEVLFVIYHTNRLISLHSSPVQQYIKSVVKDNPTPPMNTQLKEQTVSMARLSFLLLLKSTLKNYYSLTDTKCISFVPGNRPEKSFVKQPDLITFNEISSPFSVVHLDPGSSQIKSQFEQFNQMLKGDGMDYNTTAKVTNKRGAKRKTAEPKEKKKPTKRQTKKGKKKAKEEEEEEEAMMNPGESDLRGCMGCQPEKTMRNSGKVGRFFVVLRYFCEEHKQHVEPQTNITLTNIAQADTRIFDTQTNDMVLVDKRCEESWEDVKSWGRNQTRKSVDRLPRPTYDSNINFSKTNYITRSGSWDSPKTTQMQPTSNQREQEKSYEPVISREYTPTDNTLTGRRPVSRAELERQMQR</sequence>
<dbReference type="PROSITE" id="PS50016">
    <property type="entry name" value="ZF_PHD_2"/>
    <property type="match status" value="1"/>
</dbReference>
<keyword evidence="6" id="KW-0862">Zinc</keyword>
<keyword evidence="14" id="KW-1185">Reference proteome</keyword>
<feature type="region of interest" description="Disordered" evidence="11">
    <location>
        <begin position="568"/>
        <end position="597"/>
    </location>
</feature>
<dbReference type="PANTHER" id="PTHR21704">
    <property type="entry name" value="NIPPED-B-LIKE PROTEIN DELANGIN SCC2-RELATED"/>
    <property type="match status" value="1"/>
</dbReference>
<dbReference type="Pfam" id="PF12830">
    <property type="entry name" value="Nipped-B_C"/>
    <property type="match status" value="1"/>
</dbReference>
<proteinExistence type="inferred from homology"/>
<dbReference type="Proteomes" id="UP000241769">
    <property type="component" value="Unassembled WGS sequence"/>
</dbReference>
<dbReference type="OrthoDB" id="418242at2759"/>
<dbReference type="InterPro" id="IPR011989">
    <property type="entry name" value="ARM-like"/>
</dbReference>
<evidence type="ECO:0000256" key="8">
    <source>
        <dbReference type="ARBA" id="ARBA00023306"/>
    </source>
</evidence>
<feature type="compositionally biased region" description="Acidic residues" evidence="11">
    <location>
        <begin position="570"/>
        <end position="579"/>
    </location>
</feature>
<dbReference type="PROSITE" id="PS01359">
    <property type="entry name" value="ZF_PHD_1"/>
    <property type="match status" value="1"/>
</dbReference>
<reference evidence="13 14" key="1">
    <citation type="journal article" date="2018" name="Genome Biol. Evol.">
        <title>Multiple Roots of Fruiting Body Formation in Amoebozoa.</title>
        <authorList>
            <person name="Hillmann F."/>
            <person name="Forbes G."/>
            <person name="Novohradska S."/>
            <person name="Ferling I."/>
            <person name="Riege K."/>
            <person name="Groth M."/>
            <person name="Westermann M."/>
            <person name="Marz M."/>
            <person name="Spaller T."/>
            <person name="Winckler T."/>
            <person name="Schaap P."/>
            <person name="Glockner G."/>
        </authorList>
    </citation>
    <scope>NUCLEOTIDE SEQUENCE [LARGE SCALE GENOMIC DNA]</scope>
    <source>
        <strain evidence="13 14">Jena</strain>
    </source>
</reference>
<dbReference type="GO" id="GO:0010468">
    <property type="term" value="P:regulation of gene expression"/>
    <property type="evidence" value="ECO:0007669"/>
    <property type="project" value="InterPro"/>
</dbReference>
<dbReference type="EMBL" id="MDYQ01000066">
    <property type="protein sequence ID" value="PRP84253.1"/>
    <property type="molecule type" value="Genomic_DNA"/>
</dbReference>
<evidence type="ECO:0000256" key="7">
    <source>
        <dbReference type="ARBA" id="ARBA00023242"/>
    </source>
</evidence>
<evidence type="ECO:0000313" key="13">
    <source>
        <dbReference type="EMBL" id="PRP84253.1"/>
    </source>
</evidence>
<dbReference type="GO" id="GO:0008270">
    <property type="term" value="F:zinc ion binding"/>
    <property type="evidence" value="ECO:0007669"/>
    <property type="project" value="UniProtKB-KW"/>
</dbReference>
<dbReference type="GO" id="GO:1990414">
    <property type="term" value="P:replication-born double-strand break repair via sister chromatid exchange"/>
    <property type="evidence" value="ECO:0007669"/>
    <property type="project" value="TreeGrafter"/>
</dbReference>
<dbReference type="InterPro" id="IPR011011">
    <property type="entry name" value="Znf_FYVE_PHD"/>
</dbReference>
<accession>A0A2P6NJW8</accession>
<comment type="subcellular location">
    <subcellularLocation>
        <location evidence="1 10">Nucleus</location>
    </subcellularLocation>
</comment>
<feature type="region of interest" description="Disordered" evidence="11">
    <location>
        <begin position="1691"/>
        <end position="1751"/>
    </location>
</feature>
<dbReference type="InterPro" id="IPR024986">
    <property type="entry name" value="Nipped-B_C"/>
</dbReference>
<evidence type="ECO:0000259" key="12">
    <source>
        <dbReference type="PROSITE" id="PS50016"/>
    </source>
</evidence>
<dbReference type="InterPro" id="IPR001965">
    <property type="entry name" value="Znf_PHD"/>
</dbReference>
<dbReference type="InParanoid" id="A0A2P6NJW8"/>
<keyword evidence="8 10" id="KW-0131">Cell cycle</keyword>
<dbReference type="STRING" id="1890364.A0A2P6NJW8"/>
<dbReference type="PANTHER" id="PTHR21704:SF18">
    <property type="entry name" value="NIPPED-B-LIKE PROTEIN"/>
    <property type="match status" value="1"/>
</dbReference>
<dbReference type="InterPro" id="IPR033031">
    <property type="entry name" value="Scc2/Nipped-B"/>
</dbReference>
<dbReference type="CDD" id="cd23958">
    <property type="entry name" value="SCC2"/>
    <property type="match status" value="1"/>
</dbReference>
<dbReference type="InterPro" id="IPR019787">
    <property type="entry name" value="Znf_PHD-finger"/>
</dbReference>
<dbReference type="GO" id="GO:0003682">
    <property type="term" value="F:chromatin binding"/>
    <property type="evidence" value="ECO:0007669"/>
    <property type="project" value="TreeGrafter"/>
</dbReference>
<feature type="compositionally biased region" description="Basic and acidic residues" evidence="11">
    <location>
        <begin position="580"/>
        <end position="597"/>
    </location>
</feature>
<dbReference type="SUPFAM" id="SSF57903">
    <property type="entry name" value="FYVE/PHD zinc finger"/>
    <property type="match status" value="1"/>
</dbReference>
<evidence type="ECO:0000256" key="3">
    <source>
        <dbReference type="ARBA" id="ARBA00022723"/>
    </source>
</evidence>
<keyword evidence="5 9" id="KW-0863">Zinc-finger</keyword>
<dbReference type="FunCoup" id="A0A2P6NJW8">
    <property type="interactions" value="342"/>
</dbReference>
<dbReference type="SMART" id="SM00249">
    <property type="entry name" value="PHD"/>
    <property type="match status" value="1"/>
</dbReference>
<name>A0A2P6NJW8_9EUKA</name>
<dbReference type="InterPro" id="IPR013083">
    <property type="entry name" value="Znf_RING/FYVE/PHD"/>
</dbReference>
<evidence type="ECO:0000256" key="10">
    <source>
        <dbReference type="RuleBase" id="RU364107"/>
    </source>
</evidence>
<keyword evidence="3" id="KW-0479">Metal-binding</keyword>
<dbReference type="InterPro" id="IPR026003">
    <property type="entry name" value="Cohesin_HEAT"/>
</dbReference>
<evidence type="ECO:0000256" key="4">
    <source>
        <dbReference type="ARBA" id="ARBA00022737"/>
    </source>
</evidence>
<dbReference type="Pfam" id="PF12765">
    <property type="entry name" value="Cohesin_HEAT"/>
    <property type="match status" value="1"/>
</dbReference>
<dbReference type="GO" id="GO:0071169">
    <property type="term" value="P:establishment of protein localization to chromatin"/>
    <property type="evidence" value="ECO:0007669"/>
    <property type="project" value="TreeGrafter"/>
</dbReference>
<dbReference type="SUPFAM" id="SSF48371">
    <property type="entry name" value="ARM repeat"/>
    <property type="match status" value="1"/>
</dbReference>
<keyword evidence="7 10" id="KW-0539">Nucleus</keyword>
<dbReference type="Gene3D" id="1.25.10.10">
    <property type="entry name" value="Leucine-rich Repeat Variant"/>
    <property type="match status" value="2"/>
</dbReference>
<comment type="similarity">
    <text evidence="2 10">Belongs to the SCC2/Nipped-B family.</text>
</comment>
<gene>
    <name evidence="13" type="ORF">PROFUN_08273</name>
</gene>
<evidence type="ECO:0000256" key="2">
    <source>
        <dbReference type="ARBA" id="ARBA00009252"/>
    </source>
</evidence>
<dbReference type="Gene3D" id="3.30.40.10">
    <property type="entry name" value="Zinc/RING finger domain, C3HC4 (zinc finger)"/>
    <property type="match status" value="1"/>
</dbReference>
<dbReference type="Pfam" id="PF00628">
    <property type="entry name" value="PHD"/>
    <property type="match status" value="1"/>
</dbReference>
<evidence type="ECO:0000256" key="6">
    <source>
        <dbReference type="ARBA" id="ARBA00022833"/>
    </source>
</evidence>
<keyword evidence="4 10" id="KW-0677">Repeat</keyword>
<feature type="compositionally biased region" description="Polar residues" evidence="11">
    <location>
        <begin position="1691"/>
        <end position="1712"/>
    </location>
</feature>
<feature type="domain" description="PHD-type" evidence="12">
    <location>
        <begin position="613"/>
        <end position="662"/>
    </location>
</feature>
<dbReference type="InterPro" id="IPR019786">
    <property type="entry name" value="Zinc_finger_PHD-type_CS"/>
</dbReference>